<dbReference type="EMBL" id="BPLR01013654">
    <property type="protein sequence ID" value="GIY62703.1"/>
    <property type="molecule type" value="Genomic_DNA"/>
</dbReference>
<dbReference type="AlphaFoldDB" id="A0AAV4UYK4"/>
<name>A0AAV4UYK4_CAEEX</name>
<evidence type="ECO:0000313" key="1">
    <source>
        <dbReference type="EMBL" id="GIY62703.1"/>
    </source>
</evidence>
<gene>
    <name evidence="1" type="ORF">CEXT_365561</name>
</gene>
<dbReference type="Proteomes" id="UP001054945">
    <property type="component" value="Unassembled WGS sequence"/>
</dbReference>
<proteinExistence type="predicted"/>
<keyword evidence="2" id="KW-1185">Reference proteome</keyword>
<organism evidence="1 2">
    <name type="scientific">Caerostris extrusa</name>
    <name type="common">Bark spider</name>
    <name type="synonym">Caerostris bankana</name>
    <dbReference type="NCBI Taxonomy" id="172846"/>
    <lineage>
        <taxon>Eukaryota</taxon>
        <taxon>Metazoa</taxon>
        <taxon>Ecdysozoa</taxon>
        <taxon>Arthropoda</taxon>
        <taxon>Chelicerata</taxon>
        <taxon>Arachnida</taxon>
        <taxon>Araneae</taxon>
        <taxon>Araneomorphae</taxon>
        <taxon>Entelegynae</taxon>
        <taxon>Araneoidea</taxon>
        <taxon>Araneidae</taxon>
        <taxon>Caerostris</taxon>
    </lineage>
</organism>
<protein>
    <submittedName>
        <fullName evidence="1">Uncharacterized protein</fullName>
    </submittedName>
</protein>
<sequence>MFLLEKNDTSLIVKRIVDIVYKNPKPHELLRKYHKSHYHLMSEECFVQNFPISPGGTFPPANSSRQESLTMVKGIRFPFGRKLSNRFIDTACLPCNSKVNTQPNSASGN</sequence>
<evidence type="ECO:0000313" key="2">
    <source>
        <dbReference type="Proteomes" id="UP001054945"/>
    </source>
</evidence>
<comment type="caution">
    <text evidence="1">The sequence shown here is derived from an EMBL/GenBank/DDBJ whole genome shotgun (WGS) entry which is preliminary data.</text>
</comment>
<accession>A0AAV4UYK4</accession>
<reference evidence="1 2" key="1">
    <citation type="submission" date="2021-06" db="EMBL/GenBank/DDBJ databases">
        <title>Caerostris extrusa draft genome.</title>
        <authorList>
            <person name="Kono N."/>
            <person name="Arakawa K."/>
        </authorList>
    </citation>
    <scope>NUCLEOTIDE SEQUENCE [LARGE SCALE GENOMIC DNA]</scope>
</reference>